<dbReference type="Proteomes" id="UP000828390">
    <property type="component" value="Unassembled WGS sequence"/>
</dbReference>
<evidence type="ECO:0000313" key="2">
    <source>
        <dbReference type="Proteomes" id="UP000828390"/>
    </source>
</evidence>
<proteinExistence type="predicted"/>
<organism evidence="1 2">
    <name type="scientific">Dreissena polymorpha</name>
    <name type="common">Zebra mussel</name>
    <name type="synonym">Mytilus polymorpha</name>
    <dbReference type="NCBI Taxonomy" id="45954"/>
    <lineage>
        <taxon>Eukaryota</taxon>
        <taxon>Metazoa</taxon>
        <taxon>Spiralia</taxon>
        <taxon>Lophotrochozoa</taxon>
        <taxon>Mollusca</taxon>
        <taxon>Bivalvia</taxon>
        <taxon>Autobranchia</taxon>
        <taxon>Heteroconchia</taxon>
        <taxon>Euheterodonta</taxon>
        <taxon>Imparidentia</taxon>
        <taxon>Neoheterodontei</taxon>
        <taxon>Myida</taxon>
        <taxon>Dreissenoidea</taxon>
        <taxon>Dreissenidae</taxon>
        <taxon>Dreissena</taxon>
    </lineage>
</organism>
<protein>
    <submittedName>
        <fullName evidence="1">Uncharacterized protein</fullName>
    </submittedName>
</protein>
<gene>
    <name evidence="1" type="ORF">DPMN_025798</name>
</gene>
<reference evidence="1" key="2">
    <citation type="submission" date="2020-11" db="EMBL/GenBank/DDBJ databases">
        <authorList>
            <person name="McCartney M.A."/>
            <person name="Auch B."/>
            <person name="Kono T."/>
            <person name="Mallez S."/>
            <person name="Becker A."/>
            <person name="Gohl D.M."/>
            <person name="Silverstein K.A.T."/>
            <person name="Koren S."/>
            <person name="Bechman K.B."/>
            <person name="Herman A."/>
            <person name="Abrahante J.E."/>
            <person name="Garbe J."/>
        </authorList>
    </citation>
    <scope>NUCLEOTIDE SEQUENCE</scope>
    <source>
        <strain evidence="1">Duluth1</strain>
        <tissue evidence="1">Whole animal</tissue>
    </source>
</reference>
<accession>A0A9D4LQF1</accession>
<sequence>MLCVFASQLKIKASYQYAVTRQEIFTDVDIQVIRNPNTPAFTSPACSNSITEMTAQGSSVFQILANDADAVVRC</sequence>
<evidence type="ECO:0000313" key="1">
    <source>
        <dbReference type="EMBL" id="KAH3862823.1"/>
    </source>
</evidence>
<dbReference type="EMBL" id="JAIWYP010000002">
    <property type="protein sequence ID" value="KAH3862823.1"/>
    <property type="molecule type" value="Genomic_DNA"/>
</dbReference>
<dbReference type="AlphaFoldDB" id="A0A9D4LQF1"/>
<name>A0A9D4LQF1_DREPO</name>
<keyword evidence="2" id="KW-1185">Reference proteome</keyword>
<comment type="caution">
    <text evidence="1">The sequence shown here is derived from an EMBL/GenBank/DDBJ whole genome shotgun (WGS) entry which is preliminary data.</text>
</comment>
<reference evidence="1" key="1">
    <citation type="journal article" date="2019" name="bioRxiv">
        <title>The Genome of the Zebra Mussel, Dreissena polymorpha: A Resource for Invasive Species Research.</title>
        <authorList>
            <person name="McCartney M.A."/>
            <person name="Auch B."/>
            <person name="Kono T."/>
            <person name="Mallez S."/>
            <person name="Zhang Y."/>
            <person name="Obille A."/>
            <person name="Becker A."/>
            <person name="Abrahante J.E."/>
            <person name="Garbe J."/>
            <person name="Badalamenti J.P."/>
            <person name="Herman A."/>
            <person name="Mangelson H."/>
            <person name="Liachko I."/>
            <person name="Sullivan S."/>
            <person name="Sone E.D."/>
            <person name="Koren S."/>
            <person name="Silverstein K.A.T."/>
            <person name="Beckman K.B."/>
            <person name="Gohl D.M."/>
        </authorList>
    </citation>
    <scope>NUCLEOTIDE SEQUENCE</scope>
    <source>
        <strain evidence="1">Duluth1</strain>
        <tissue evidence="1">Whole animal</tissue>
    </source>
</reference>